<dbReference type="PANTHER" id="PTHR16515">
    <property type="entry name" value="PR DOMAIN ZINC FINGER PROTEIN"/>
    <property type="match status" value="1"/>
</dbReference>
<dbReference type="FunFam" id="3.30.160.60:FF:000663">
    <property type="entry name" value="Zinc finger protein 45"/>
    <property type="match status" value="1"/>
</dbReference>
<sequence length="1028" mass="120141">MEQYTDNKTLCSKICGQDCPQRHNLQMQKFSNLMEKPTFPIDIYGRPSLPITGLPYTVDNTAFYTNMYLKEFAQRSSLHLPHLVEKAFHSNLYSKELAQRHSYLSQRMSSGLEKTVQNNDLYSKDLSMRYSKSQHHKSRSTTSSKMSQSDAYPKDYSQRLPTSRSQDSTNKIYQNSSYKEDVSNNLEQQSSISPENTKDSSQINYSKETIQRYTYPILKQISYKSSHRRQNRDYSQSMKTSKFYSNTESTIDNKHYNKDLLHNIVKDSISSNRYDSKDLSTSNHHYTSKSQISQAHQANDKNIYPKDYSNPPISVHSSFVRDKNLPSWYHFMPNKHTQTFQSSIYNKQMADSSDYQNAPLDVSKKSMLNNVGSNDLSSETVYHSTPVVSSISNAVVKDKELDLVSNKKEDYPVGYHQEPVGPVLIDLDKKSIDLLKTSTEGEEFLPESLNPPMQLSLENNSNHDEKPSLSTMNSYNDCSLANSSFLETSDLQDDFKKDKPFQLSLNDNYSPHMSNSHDSNFDSKCNGSAAKSFQCKICLKQFAQRYYLQIHHRIHTGEKPFHCDLCPKQFVRKDSLQIHRRSHTGERPFQCDICLKHFAQKHYLLIHEKTHSNEKPFKCDICFKHFAQRHYLQVHQKTHTGQKHYECDICKEQFTHKDYLQIHRRSHTGEKPFQCDMCIQKFSRKDTLVIHRRIHTGEKPFECNFCHKMFAQRSKLHIHKRTHIRKKSHQCNVCQKQFAQRYYLHIHMQSHSDEKPFKCNYCQKPFAQKYYLHIHQRVHTGEKPFSCEVCLKRFARRDTLQVHKRTHTGEKPFQCEICNQLFAQKDKLQIHKRTHSGEKPFCCDYCNRQFSQRNTLQLHLRIHTGEKPFKCEICHKNFAQRNYLVIHRRTHTGEKPFHCEKCGQKFARQDTLQIHLRTHMGIHPVPCEICGRKFINMEKLQIHKDSVHDNGGSDNGNGNENNSETREKELTMLCDVSPKTEEYVLQEGGDIVSAETAGTEEEEAEEGDKAEKPIHEFPSVTNYLWHTI</sequence>
<dbReference type="SUPFAM" id="SSF57667">
    <property type="entry name" value="beta-beta-alpha zinc fingers"/>
    <property type="match status" value="8"/>
</dbReference>
<feature type="region of interest" description="Disordered" evidence="13">
    <location>
        <begin position="273"/>
        <end position="297"/>
    </location>
</feature>
<feature type="domain" description="C2H2-type" evidence="14">
    <location>
        <begin position="645"/>
        <end position="672"/>
    </location>
</feature>
<protein>
    <recommendedName>
        <fullName evidence="14">C2H2-type domain-containing protein</fullName>
    </recommendedName>
</protein>
<keyword evidence="6" id="KW-0677">Repeat</keyword>
<feature type="domain" description="C2H2-type" evidence="14">
    <location>
        <begin position="785"/>
        <end position="812"/>
    </location>
</feature>
<dbReference type="FunFam" id="3.30.160.60:FF:000736">
    <property type="entry name" value="Zinc finger protein 423"/>
    <property type="match status" value="1"/>
</dbReference>
<feature type="domain" description="C2H2-type" evidence="14">
    <location>
        <begin position="925"/>
        <end position="953"/>
    </location>
</feature>
<dbReference type="FunFam" id="3.30.160.60:FF:000690">
    <property type="entry name" value="Zinc finger protein 354C"/>
    <property type="match status" value="1"/>
</dbReference>
<dbReference type="Pfam" id="PF13913">
    <property type="entry name" value="zf-C2HC_2"/>
    <property type="match status" value="1"/>
</dbReference>
<accession>A0A0L8HKI2</accession>
<evidence type="ECO:0000256" key="2">
    <source>
        <dbReference type="ARBA" id="ARBA00006991"/>
    </source>
</evidence>
<dbReference type="FunFam" id="3.30.160.60:FF:002343">
    <property type="entry name" value="Zinc finger protein 33A"/>
    <property type="match status" value="4"/>
</dbReference>
<dbReference type="OrthoDB" id="6354171at2759"/>
<feature type="compositionally biased region" description="Low complexity" evidence="13">
    <location>
        <begin position="140"/>
        <end position="149"/>
    </location>
</feature>
<dbReference type="EMBL" id="KQ417917">
    <property type="protein sequence ID" value="KOF89749.1"/>
    <property type="molecule type" value="Genomic_DNA"/>
</dbReference>
<dbReference type="Gene3D" id="3.30.160.60">
    <property type="entry name" value="Classic Zinc Finger"/>
    <property type="match status" value="14"/>
</dbReference>
<feature type="compositionally biased region" description="Polar residues" evidence="13">
    <location>
        <begin position="159"/>
        <end position="205"/>
    </location>
</feature>
<evidence type="ECO:0000256" key="4">
    <source>
        <dbReference type="ARBA" id="ARBA00022553"/>
    </source>
</evidence>
<dbReference type="FunFam" id="3.30.160.60:FF:001049">
    <property type="entry name" value="zinc finger protein 319"/>
    <property type="match status" value="1"/>
</dbReference>
<evidence type="ECO:0000256" key="11">
    <source>
        <dbReference type="ARBA" id="ARBA00023242"/>
    </source>
</evidence>
<keyword evidence="7 12" id="KW-0863">Zinc-finger</keyword>
<evidence type="ECO:0000313" key="15">
    <source>
        <dbReference type="EMBL" id="KOF89751.1"/>
    </source>
</evidence>
<feature type="domain" description="C2H2-type" evidence="14">
    <location>
        <begin position="561"/>
        <end position="588"/>
    </location>
</feature>
<feature type="region of interest" description="Disordered" evidence="13">
    <location>
        <begin position="129"/>
        <end position="205"/>
    </location>
</feature>
<feature type="domain" description="C2H2-type" evidence="14">
    <location>
        <begin position="897"/>
        <end position="924"/>
    </location>
</feature>
<feature type="domain" description="C2H2-type" evidence="14">
    <location>
        <begin position="813"/>
        <end position="840"/>
    </location>
</feature>
<dbReference type="FunFam" id="3.30.160.60:FF:000624">
    <property type="entry name" value="zinc finger protein 697"/>
    <property type="match status" value="2"/>
</dbReference>
<evidence type="ECO:0000256" key="13">
    <source>
        <dbReference type="SAM" id="MobiDB-lite"/>
    </source>
</evidence>
<proteinExistence type="inferred from homology"/>
<dbReference type="FunFam" id="3.30.160.60:FF:000358">
    <property type="entry name" value="zinc finger protein 24"/>
    <property type="match status" value="1"/>
</dbReference>
<reference evidence="15" key="1">
    <citation type="submission" date="2015-07" db="EMBL/GenBank/DDBJ databases">
        <title>MeaNS - Measles Nucleotide Surveillance Program.</title>
        <authorList>
            <person name="Tran T."/>
            <person name="Druce J."/>
        </authorList>
    </citation>
    <scope>NUCLEOTIDE SEQUENCE</scope>
    <source>
        <strain evidence="15">UCB-OBI-ISO-001</strain>
        <tissue evidence="15">Gonad</tissue>
    </source>
</reference>
<name>A0A0L8HKI2_OCTBM</name>
<evidence type="ECO:0000256" key="3">
    <source>
        <dbReference type="ARBA" id="ARBA00022499"/>
    </source>
</evidence>
<dbReference type="PROSITE" id="PS50157">
    <property type="entry name" value="ZINC_FINGER_C2H2_2"/>
    <property type="match status" value="15"/>
</dbReference>
<feature type="domain" description="C2H2-type" evidence="14">
    <location>
        <begin position="757"/>
        <end position="784"/>
    </location>
</feature>
<keyword evidence="9" id="KW-0832">Ubl conjugation</keyword>
<dbReference type="GO" id="GO:0005634">
    <property type="term" value="C:nucleus"/>
    <property type="evidence" value="ECO:0007669"/>
    <property type="project" value="UniProtKB-SubCell"/>
</dbReference>
<dbReference type="GO" id="GO:0008270">
    <property type="term" value="F:zinc ion binding"/>
    <property type="evidence" value="ECO:0007669"/>
    <property type="project" value="UniProtKB-KW"/>
</dbReference>
<dbReference type="OMA" id="STMCESE"/>
<evidence type="ECO:0000256" key="8">
    <source>
        <dbReference type="ARBA" id="ARBA00022833"/>
    </source>
</evidence>
<dbReference type="EMBL" id="KQ417917">
    <property type="protein sequence ID" value="KOF89751.1"/>
    <property type="molecule type" value="Genomic_DNA"/>
</dbReference>
<evidence type="ECO:0000256" key="7">
    <source>
        <dbReference type="ARBA" id="ARBA00022771"/>
    </source>
</evidence>
<dbReference type="PROSITE" id="PS00028">
    <property type="entry name" value="ZINC_FINGER_C2H2_1"/>
    <property type="match status" value="15"/>
</dbReference>
<dbReference type="InterPro" id="IPR013087">
    <property type="entry name" value="Znf_C2H2_type"/>
</dbReference>
<keyword evidence="3" id="KW-1017">Isopeptide bond</keyword>
<feature type="region of interest" description="Disordered" evidence="13">
    <location>
        <begin position="945"/>
        <end position="966"/>
    </location>
</feature>
<feature type="domain" description="C2H2-type" evidence="14">
    <location>
        <begin position="673"/>
        <end position="700"/>
    </location>
</feature>
<feature type="domain" description="C2H2-type" evidence="14">
    <location>
        <begin position="701"/>
        <end position="728"/>
    </location>
</feature>
<evidence type="ECO:0000256" key="12">
    <source>
        <dbReference type="PROSITE-ProRule" id="PRU00042"/>
    </source>
</evidence>
<dbReference type="InterPro" id="IPR036236">
    <property type="entry name" value="Znf_C2H2_sf"/>
</dbReference>
<comment type="similarity">
    <text evidence="2">Belongs to the krueppel C2H2-type zinc-finger protein family.</text>
</comment>
<dbReference type="Pfam" id="PF00096">
    <property type="entry name" value="zf-C2H2"/>
    <property type="match status" value="13"/>
</dbReference>
<comment type="subcellular location">
    <subcellularLocation>
        <location evidence="1">Nucleus</location>
    </subcellularLocation>
</comment>
<evidence type="ECO:0000256" key="9">
    <source>
        <dbReference type="ARBA" id="ARBA00022843"/>
    </source>
</evidence>
<keyword evidence="11" id="KW-0539">Nucleus</keyword>
<feature type="domain" description="C2H2-type" evidence="14">
    <location>
        <begin position="589"/>
        <end position="616"/>
    </location>
</feature>
<keyword evidence="8" id="KW-0862">Zinc</keyword>
<feature type="domain" description="C2H2-type" evidence="14">
    <location>
        <begin position="617"/>
        <end position="644"/>
    </location>
</feature>
<dbReference type="GO" id="GO:1990837">
    <property type="term" value="F:sequence-specific double-stranded DNA binding"/>
    <property type="evidence" value="ECO:0007669"/>
    <property type="project" value="UniProtKB-ARBA"/>
</dbReference>
<feature type="domain" description="C2H2-type" evidence="14">
    <location>
        <begin position="533"/>
        <end position="560"/>
    </location>
</feature>
<dbReference type="EMBL" id="KQ417917">
    <property type="protein sequence ID" value="KOF89750.1"/>
    <property type="molecule type" value="Genomic_DNA"/>
</dbReference>
<organism evidence="15">
    <name type="scientific">Octopus bimaculoides</name>
    <name type="common">California two-spotted octopus</name>
    <dbReference type="NCBI Taxonomy" id="37653"/>
    <lineage>
        <taxon>Eukaryota</taxon>
        <taxon>Metazoa</taxon>
        <taxon>Spiralia</taxon>
        <taxon>Lophotrochozoa</taxon>
        <taxon>Mollusca</taxon>
        <taxon>Cephalopoda</taxon>
        <taxon>Coleoidea</taxon>
        <taxon>Octopodiformes</taxon>
        <taxon>Octopoda</taxon>
        <taxon>Incirrata</taxon>
        <taxon>Octopodidae</taxon>
        <taxon>Octopus</taxon>
    </lineage>
</organism>
<dbReference type="KEGG" id="obi:106870071"/>
<feature type="domain" description="C2H2-type" evidence="14">
    <location>
        <begin position="841"/>
        <end position="868"/>
    </location>
</feature>
<evidence type="ECO:0000256" key="10">
    <source>
        <dbReference type="ARBA" id="ARBA00023125"/>
    </source>
</evidence>
<keyword evidence="10" id="KW-0238">DNA-binding</keyword>
<keyword evidence="5" id="KW-0479">Metal-binding</keyword>
<evidence type="ECO:0000259" key="14">
    <source>
        <dbReference type="PROSITE" id="PS50157"/>
    </source>
</evidence>
<feature type="domain" description="C2H2-type" evidence="14">
    <location>
        <begin position="729"/>
        <end position="756"/>
    </location>
</feature>
<dbReference type="GO" id="GO:0010468">
    <property type="term" value="P:regulation of gene expression"/>
    <property type="evidence" value="ECO:0007669"/>
    <property type="project" value="TreeGrafter"/>
</dbReference>
<dbReference type="SMART" id="SM00355">
    <property type="entry name" value="ZnF_C2H2"/>
    <property type="match status" value="15"/>
</dbReference>
<evidence type="ECO:0000256" key="1">
    <source>
        <dbReference type="ARBA" id="ARBA00004123"/>
    </source>
</evidence>
<dbReference type="PANTHER" id="PTHR16515:SF49">
    <property type="entry name" value="GASTRULA ZINC FINGER PROTEIN XLCGF49.1-LIKE-RELATED"/>
    <property type="match status" value="1"/>
</dbReference>
<dbReference type="InterPro" id="IPR050331">
    <property type="entry name" value="Zinc_finger"/>
</dbReference>
<feature type="compositionally biased region" description="Low complexity" evidence="13">
    <location>
        <begin position="949"/>
        <end position="962"/>
    </location>
</feature>
<evidence type="ECO:0000256" key="5">
    <source>
        <dbReference type="ARBA" id="ARBA00022723"/>
    </source>
</evidence>
<feature type="region of interest" description="Disordered" evidence="13">
    <location>
        <begin position="987"/>
        <end position="1015"/>
    </location>
</feature>
<evidence type="ECO:0000256" key="6">
    <source>
        <dbReference type="ARBA" id="ARBA00022737"/>
    </source>
</evidence>
<keyword evidence="4" id="KW-0597">Phosphoprotein</keyword>
<dbReference type="AlphaFoldDB" id="A0A0L8HKI2"/>
<gene>
    <name evidence="15" type="ORF">OCBIM_22012494mg</name>
</gene>
<feature type="domain" description="C2H2-type" evidence="14">
    <location>
        <begin position="869"/>
        <end position="896"/>
    </location>
</feature>
<dbReference type="FunFam" id="3.30.160.60:FF:000303">
    <property type="entry name" value="Zinc finger protein 41"/>
    <property type="match status" value="1"/>
</dbReference>
<dbReference type="FunFam" id="3.30.160.60:FF:000446">
    <property type="entry name" value="Zinc finger protein"/>
    <property type="match status" value="2"/>
</dbReference>